<name>A0A1J0VZM4_9NOCA</name>
<sequence length="267" mass="29919">MADSAPKPHDAFFRHMLRRPADAASQLRPMLPAEIADRLDWANLEPQSGSFVSKHLRATYSDLLFRTRLDGCDAYLYLLLEHQSRTDRFMALRMLDYLVAIWTHYLRDHPKATTLPPIVPLVVHASTRQEAWDAPVEVADLIGIDPAARAALGPHLPRLQVAVLTYIVSVGDTPSADLQPFIDQLGPEAKEAFVTTAEQLRAEGEARGEARGRSAMLREILVEQLTLKFGPLTAEITSRVHSAEQEQLREWSARILTAASLDDMRIR</sequence>
<protein>
    <recommendedName>
        <fullName evidence="2">Transposase (putative) YhgA-like domain-containing protein</fullName>
    </recommendedName>
</protein>
<dbReference type="GO" id="GO:0006310">
    <property type="term" value="P:DNA recombination"/>
    <property type="evidence" value="ECO:0007669"/>
    <property type="project" value="TreeGrafter"/>
</dbReference>
<evidence type="ECO:0000256" key="1">
    <source>
        <dbReference type="ARBA" id="ARBA00009787"/>
    </source>
</evidence>
<keyword evidence="4" id="KW-1185">Reference proteome</keyword>
<comment type="similarity">
    <text evidence="1">Belongs to the Rpn/YhgA-like nuclease family.</text>
</comment>
<dbReference type="KEGG" id="nsl:BOX37_29975"/>
<organism evidence="3 4">
    <name type="scientific">Nocardia mangyaensis</name>
    <dbReference type="NCBI Taxonomy" id="2213200"/>
    <lineage>
        <taxon>Bacteria</taxon>
        <taxon>Bacillati</taxon>
        <taxon>Actinomycetota</taxon>
        <taxon>Actinomycetes</taxon>
        <taxon>Mycobacteriales</taxon>
        <taxon>Nocardiaceae</taxon>
        <taxon>Nocardia</taxon>
    </lineage>
</organism>
<dbReference type="AlphaFoldDB" id="A0A1J0VZM4"/>
<feature type="domain" description="Transposase (putative) YhgA-like" evidence="2">
    <location>
        <begin position="7"/>
        <end position="149"/>
    </location>
</feature>
<dbReference type="RefSeq" id="WP_071930619.1">
    <property type="nucleotide sequence ID" value="NZ_CP018082.1"/>
</dbReference>
<evidence type="ECO:0000313" key="4">
    <source>
        <dbReference type="Proteomes" id="UP000183810"/>
    </source>
</evidence>
<dbReference type="OrthoDB" id="4539897at2"/>
<gene>
    <name evidence="3" type="ORF">BOX37_29975</name>
</gene>
<dbReference type="PANTHER" id="PTHR34611">
    <property type="match status" value="1"/>
</dbReference>
<proteinExistence type="inferred from homology"/>
<reference evidence="3" key="1">
    <citation type="submission" date="2016-11" db="EMBL/GenBank/DDBJ databases">
        <authorList>
            <person name="Jaros S."/>
            <person name="Januszkiewicz K."/>
            <person name="Wedrychowicz H."/>
        </authorList>
    </citation>
    <scope>NUCLEOTIDE SEQUENCE [LARGE SCALE GENOMIC DNA]</scope>
    <source>
        <strain evidence="3">Y48</strain>
    </source>
</reference>
<dbReference type="PANTHER" id="PTHR34611:SF2">
    <property type="entry name" value="INACTIVE RECOMBINATION-PROMOTING NUCLEASE-LIKE PROTEIN RPNE-RELATED"/>
    <property type="match status" value="1"/>
</dbReference>
<evidence type="ECO:0000259" key="2">
    <source>
        <dbReference type="Pfam" id="PF04754"/>
    </source>
</evidence>
<accession>A0A1J0VZM4</accession>
<dbReference type="Pfam" id="PF04754">
    <property type="entry name" value="Transposase_31"/>
    <property type="match status" value="1"/>
</dbReference>
<dbReference type="InterPro" id="IPR010106">
    <property type="entry name" value="RpnA"/>
</dbReference>
<dbReference type="NCBIfam" id="TIGR01784">
    <property type="entry name" value="T_den_put_tspse"/>
    <property type="match status" value="1"/>
</dbReference>
<dbReference type="Proteomes" id="UP000183810">
    <property type="component" value="Chromosome"/>
</dbReference>
<dbReference type="InterPro" id="IPR051699">
    <property type="entry name" value="Rpn/YhgA-like_nuclease"/>
</dbReference>
<dbReference type="EMBL" id="CP018082">
    <property type="protein sequence ID" value="APE37454.1"/>
    <property type="molecule type" value="Genomic_DNA"/>
</dbReference>
<evidence type="ECO:0000313" key="3">
    <source>
        <dbReference type="EMBL" id="APE37454.1"/>
    </source>
</evidence>
<dbReference type="GO" id="GO:1990238">
    <property type="term" value="F:double-stranded DNA endonuclease activity"/>
    <property type="evidence" value="ECO:0007669"/>
    <property type="project" value="TreeGrafter"/>
</dbReference>
<dbReference type="InterPro" id="IPR006842">
    <property type="entry name" value="Transposase_31"/>
</dbReference>